<dbReference type="AlphaFoldDB" id="A0A8J2LG57"/>
<feature type="domain" description="EF-hand" evidence="3">
    <location>
        <begin position="150"/>
        <end position="185"/>
    </location>
</feature>
<name>A0A8J2LG57_9HEXA</name>
<dbReference type="InterPro" id="IPR018247">
    <property type="entry name" value="EF_Hand_1_Ca_BS"/>
</dbReference>
<evidence type="ECO:0000256" key="1">
    <source>
        <dbReference type="ARBA" id="ARBA00022723"/>
    </source>
</evidence>
<dbReference type="PROSITE" id="PS50222">
    <property type="entry name" value="EF_HAND_2"/>
    <property type="match status" value="2"/>
</dbReference>
<dbReference type="PANTHER" id="PTHR23055:SF60">
    <property type="entry name" value="CALAXIN"/>
    <property type="match status" value="1"/>
</dbReference>
<evidence type="ECO:0000259" key="3">
    <source>
        <dbReference type="PROSITE" id="PS50222"/>
    </source>
</evidence>
<comment type="caution">
    <text evidence="4">The sequence shown here is derived from an EMBL/GenBank/DDBJ whole genome shotgun (WGS) entry which is preliminary data.</text>
</comment>
<dbReference type="EMBL" id="CAJVCH010564895">
    <property type="protein sequence ID" value="CAG7832404.1"/>
    <property type="molecule type" value="Genomic_DNA"/>
</dbReference>
<dbReference type="Proteomes" id="UP000708208">
    <property type="component" value="Unassembled WGS sequence"/>
</dbReference>
<evidence type="ECO:0000313" key="4">
    <source>
        <dbReference type="EMBL" id="CAG7832404.1"/>
    </source>
</evidence>
<keyword evidence="2" id="KW-0677">Repeat</keyword>
<feature type="domain" description="EF-hand" evidence="3">
    <location>
        <begin position="67"/>
        <end position="102"/>
    </location>
</feature>
<evidence type="ECO:0000313" key="5">
    <source>
        <dbReference type="Proteomes" id="UP000708208"/>
    </source>
</evidence>
<dbReference type="InterPro" id="IPR028846">
    <property type="entry name" value="Recoverin"/>
</dbReference>
<gene>
    <name evidence="4" type="ORF">AFUS01_LOCUS42088</name>
</gene>
<dbReference type="OrthoDB" id="191686at2759"/>
<proteinExistence type="predicted"/>
<evidence type="ECO:0000256" key="2">
    <source>
        <dbReference type="ARBA" id="ARBA00022737"/>
    </source>
</evidence>
<dbReference type="Pfam" id="PF13499">
    <property type="entry name" value="EF-hand_7"/>
    <property type="match status" value="1"/>
</dbReference>
<dbReference type="Pfam" id="PF13202">
    <property type="entry name" value="EF-hand_5"/>
    <property type="match status" value="1"/>
</dbReference>
<protein>
    <recommendedName>
        <fullName evidence="3">EF-hand domain-containing protein</fullName>
    </recommendedName>
</protein>
<organism evidence="4 5">
    <name type="scientific">Allacma fusca</name>
    <dbReference type="NCBI Taxonomy" id="39272"/>
    <lineage>
        <taxon>Eukaryota</taxon>
        <taxon>Metazoa</taxon>
        <taxon>Ecdysozoa</taxon>
        <taxon>Arthropoda</taxon>
        <taxon>Hexapoda</taxon>
        <taxon>Collembola</taxon>
        <taxon>Symphypleona</taxon>
        <taxon>Sminthuridae</taxon>
        <taxon>Allacma</taxon>
    </lineage>
</organism>
<dbReference type="PROSITE" id="PS00018">
    <property type="entry name" value="EF_HAND_1"/>
    <property type="match status" value="3"/>
</dbReference>
<dbReference type="GO" id="GO:0005509">
    <property type="term" value="F:calcium ion binding"/>
    <property type="evidence" value="ECO:0007669"/>
    <property type="project" value="InterPro"/>
</dbReference>
<dbReference type="PANTHER" id="PTHR23055">
    <property type="entry name" value="CALCIUM BINDING PROTEINS"/>
    <property type="match status" value="1"/>
</dbReference>
<accession>A0A8J2LG57</accession>
<dbReference type="SMART" id="SM00054">
    <property type="entry name" value="EFh"/>
    <property type="match status" value="3"/>
</dbReference>
<reference evidence="4" key="1">
    <citation type="submission" date="2021-06" db="EMBL/GenBank/DDBJ databases">
        <authorList>
            <person name="Hodson N. C."/>
            <person name="Mongue J. A."/>
            <person name="Jaron S. K."/>
        </authorList>
    </citation>
    <scope>NUCLEOTIDE SEQUENCE</scope>
</reference>
<sequence>MSMSIQMARRPAKQKRMHSISDSLSQNTHFNIEECKSLVSIYERIDAMGKVDRLRFREILHTTMNLTDDIMLDLLFHAFDRNNDGIVDQLEWVQGLSAMLRGTPEELVDFCYFVYDINGDRSLAREELHQCIRGCIVSGYSVENDEIDECERDIVDICMKKLDKDRDGQITYPDFVNAVTDDPLLIQACGPCLPNSNAIAAFLACSSEYYRDYSSVWGADWDLMKKRRNLRNSVSESRLSQTGLRRYFVLCKSLAQNPDTMDPSTNGELGALRRCSLHLMWKA</sequence>
<dbReference type="InterPro" id="IPR002048">
    <property type="entry name" value="EF_hand_dom"/>
</dbReference>
<keyword evidence="5" id="KW-1185">Reference proteome</keyword>
<keyword evidence="1" id="KW-0479">Metal-binding</keyword>